<dbReference type="Proteomes" id="UP000286287">
    <property type="component" value="Unassembled WGS sequence"/>
</dbReference>
<dbReference type="EMBL" id="QYUJ01000014">
    <property type="protein sequence ID" value="RJF71679.1"/>
    <property type="molecule type" value="Genomic_DNA"/>
</dbReference>
<accession>A0A418V6I1</accession>
<dbReference type="AlphaFoldDB" id="A0A418V6I1"/>
<keyword evidence="2" id="KW-0540">Nuclease</keyword>
<name>A0A418V6I1_9DEIO</name>
<evidence type="ECO:0000313" key="2">
    <source>
        <dbReference type="EMBL" id="RJF71679.1"/>
    </source>
</evidence>
<dbReference type="InterPro" id="IPR002711">
    <property type="entry name" value="HNH"/>
</dbReference>
<dbReference type="OrthoDB" id="9802640at2"/>
<dbReference type="PANTHER" id="PTHR37827:SF1">
    <property type="entry name" value="HNH DOMAIN-CONTAINING PROTEIN"/>
    <property type="match status" value="1"/>
</dbReference>
<gene>
    <name evidence="2" type="ORF">D3875_08955</name>
</gene>
<evidence type="ECO:0000313" key="3">
    <source>
        <dbReference type="Proteomes" id="UP000286287"/>
    </source>
</evidence>
<feature type="domain" description="HNH" evidence="1">
    <location>
        <begin position="20"/>
        <end position="66"/>
    </location>
</feature>
<reference evidence="2 3" key="1">
    <citation type="submission" date="2018-09" db="EMBL/GenBank/DDBJ databases">
        <authorList>
            <person name="Zhu H."/>
        </authorList>
    </citation>
    <scope>NUCLEOTIDE SEQUENCE [LARGE SCALE GENOMIC DNA]</scope>
    <source>
        <strain evidence="2 3">K2S05-167</strain>
    </source>
</reference>
<comment type="caution">
    <text evidence="2">The sequence shown here is derived from an EMBL/GenBank/DDBJ whole genome shotgun (WGS) entry which is preliminary data.</text>
</comment>
<proteinExistence type="predicted"/>
<keyword evidence="2" id="KW-0378">Hydrolase</keyword>
<dbReference type="GO" id="GO:0004519">
    <property type="term" value="F:endonuclease activity"/>
    <property type="evidence" value="ECO:0007669"/>
    <property type="project" value="UniProtKB-KW"/>
</dbReference>
<protein>
    <submittedName>
        <fullName evidence="2">HNH endonuclease</fullName>
    </submittedName>
</protein>
<keyword evidence="3" id="KW-1185">Reference proteome</keyword>
<dbReference type="PANTHER" id="PTHR37827">
    <property type="entry name" value="TUDOR DOMAIN-CONTAINING PROTEIN"/>
    <property type="match status" value="1"/>
</dbReference>
<dbReference type="Pfam" id="PF01844">
    <property type="entry name" value="HNH"/>
    <property type="match status" value="1"/>
</dbReference>
<dbReference type="GO" id="GO:0008270">
    <property type="term" value="F:zinc ion binding"/>
    <property type="evidence" value="ECO:0007669"/>
    <property type="project" value="InterPro"/>
</dbReference>
<evidence type="ECO:0000259" key="1">
    <source>
        <dbReference type="Pfam" id="PF01844"/>
    </source>
</evidence>
<dbReference type="RefSeq" id="WP_119763094.1">
    <property type="nucleotide sequence ID" value="NZ_QYUJ01000014.1"/>
</dbReference>
<keyword evidence="2" id="KW-0255">Endonuclease</keyword>
<dbReference type="GO" id="GO:0003676">
    <property type="term" value="F:nucleic acid binding"/>
    <property type="evidence" value="ECO:0007669"/>
    <property type="project" value="InterPro"/>
</dbReference>
<organism evidence="2 3">
    <name type="scientific">Deinococcus cavernae</name>
    <dbReference type="NCBI Taxonomy" id="2320857"/>
    <lineage>
        <taxon>Bacteria</taxon>
        <taxon>Thermotogati</taxon>
        <taxon>Deinococcota</taxon>
        <taxon>Deinococci</taxon>
        <taxon>Deinococcales</taxon>
        <taxon>Deinococcaceae</taxon>
        <taxon>Deinococcus</taxon>
    </lineage>
</organism>
<sequence>MARKHPEPNWPPPPARPECCALCGRETPTLTEHHLIPRSQGRRRGLKVAELPTVMLCSPCHKFLHKTFTNAELAGEFSNVDALLEHEEVTRFLKWLRKQPASKSVRVK</sequence>